<organism evidence="2 3">
    <name type="scientific">Puccinia graminis f. sp. tritici</name>
    <dbReference type="NCBI Taxonomy" id="56615"/>
    <lineage>
        <taxon>Eukaryota</taxon>
        <taxon>Fungi</taxon>
        <taxon>Dikarya</taxon>
        <taxon>Basidiomycota</taxon>
        <taxon>Pucciniomycotina</taxon>
        <taxon>Pucciniomycetes</taxon>
        <taxon>Pucciniales</taxon>
        <taxon>Pucciniaceae</taxon>
        <taxon>Puccinia</taxon>
    </lineage>
</organism>
<dbReference type="EMBL" id="VSWC01000027">
    <property type="protein sequence ID" value="KAA1110045.1"/>
    <property type="molecule type" value="Genomic_DNA"/>
</dbReference>
<feature type="region of interest" description="Disordered" evidence="1">
    <location>
        <begin position="55"/>
        <end position="98"/>
    </location>
</feature>
<protein>
    <submittedName>
        <fullName evidence="2">Uncharacterized protein</fullName>
    </submittedName>
</protein>
<proteinExistence type="predicted"/>
<gene>
    <name evidence="2" type="ORF">PGT21_008084</name>
</gene>
<comment type="caution">
    <text evidence="2">The sequence shown here is derived from an EMBL/GenBank/DDBJ whole genome shotgun (WGS) entry which is preliminary data.</text>
</comment>
<keyword evidence="3" id="KW-1185">Reference proteome</keyword>
<dbReference type="AlphaFoldDB" id="A0A5B0QAA1"/>
<evidence type="ECO:0000256" key="1">
    <source>
        <dbReference type="SAM" id="MobiDB-lite"/>
    </source>
</evidence>
<evidence type="ECO:0000313" key="3">
    <source>
        <dbReference type="Proteomes" id="UP000324748"/>
    </source>
</evidence>
<reference evidence="2 3" key="1">
    <citation type="submission" date="2019-05" db="EMBL/GenBank/DDBJ databases">
        <title>Emergence of the Ug99 lineage of the wheat stem rust pathogen through somatic hybridization.</title>
        <authorList>
            <person name="Li F."/>
            <person name="Upadhyaya N.M."/>
            <person name="Sperschneider J."/>
            <person name="Matny O."/>
            <person name="Nguyen-Phuc H."/>
            <person name="Mago R."/>
            <person name="Raley C."/>
            <person name="Miller M.E."/>
            <person name="Silverstein K.A.T."/>
            <person name="Henningsen E."/>
            <person name="Hirsch C.D."/>
            <person name="Visser B."/>
            <person name="Pretorius Z.A."/>
            <person name="Steffenson B.J."/>
            <person name="Schwessinger B."/>
            <person name="Dodds P.N."/>
            <person name="Figueroa M."/>
        </authorList>
    </citation>
    <scope>NUCLEOTIDE SEQUENCE [LARGE SCALE GENOMIC DNA]</scope>
    <source>
        <strain evidence="2">21-0</strain>
    </source>
</reference>
<evidence type="ECO:0000313" key="2">
    <source>
        <dbReference type="EMBL" id="KAA1110045.1"/>
    </source>
</evidence>
<sequence length="98" mass="10425">MPTCEAGHLSGPEAARLVGPLRGRGHRFGGMLRAKRDLDRETLPGCLPRARLCLGSGAGPDQAQHGSIRSITAPARRRGTLPPMSHRPPAPARGDFDK</sequence>
<accession>A0A5B0QAA1</accession>
<name>A0A5B0QAA1_PUCGR</name>
<dbReference type="Proteomes" id="UP000324748">
    <property type="component" value="Unassembled WGS sequence"/>
</dbReference>